<evidence type="ECO:0000313" key="6">
    <source>
        <dbReference type="EMBL" id="RFU34914.1"/>
    </source>
</evidence>
<dbReference type="InterPro" id="IPR001461">
    <property type="entry name" value="Aspartic_peptidase_A1"/>
</dbReference>
<dbReference type="STRING" id="5539.A0A3E2HNF8"/>
<sequence length="605" mass="65240">MLFRLHHVVLAALTLGLGGQVGAQEWSAELVGRASSSGFTPSPLVVPPSQVFDGIDGQWSSLRLQVGTPAQDIRVLVSTSSAQTVLVALEGCTTAINGVIPSNCTASRGGIYNATASSTWNGQGLFPISENGAGLDGTLGFTEEAEYGMETIVLPHKGPSLNTQTVAVIISSTPLYIYTAGASYRFSGGQFAQLIFGGSDTSRYRSNPISFNMSSNAEQNLVVAIQSITYSANGDSSLLKDPIFAFIDSTDPNFWLPESACQAFEVAFGISRDPATGLYLLDSSTYDRISDMNPEVTFSLGTDLSRGQSMNITLPFNAFTLQASYPFIPNSTSKYYFPLRQTRDPSQYMLGRAFLQEAYITVDYDRSNFTVSQCIWEQSAPAQLVTILPPEFTTTAMPDSAGKSSSSSKDLSPGAIAGVVIGGIVALLATAVILLIIRRHRLKTKFAAVYNDISPYNDNPPVTRVHNGPVKKMHSGPLPRPRRTESTRVFPASIRGSFLSSISRNSSFGFPSMHSSSDNVELSSDVAVHQLSSQASTLLSTPHELDAEYFDHNTEYIGAGMTTESDIGRDGRRARVPFLAATNLDSADRDAFTPMMGPPNPRRWW</sequence>
<feature type="domain" description="Peptidase A1" evidence="5">
    <location>
        <begin position="60"/>
        <end position="372"/>
    </location>
</feature>
<keyword evidence="4" id="KW-0732">Signal</keyword>
<feature type="signal peptide" evidence="4">
    <location>
        <begin position="1"/>
        <end position="23"/>
    </location>
</feature>
<name>A0A3E2HNF8_SCYLI</name>
<feature type="non-terminal residue" evidence="6">
    <location>
        <position position="605"/>
    </location>
</feature>
<keyword evidence="7" id="KW-1185">Reference proteome</keyword>
<dbReference type="Proteomes" id="UP000258309">
    <property type="component" value="Unassembled WGS sequence"/>
</dbReference>
<evidence type="ECO:0000256" key="3">
    <source>
        <dbReference type="SAM" id="Phobius"/>
    </source>
</evidence>
<dbReference type="GO" id="GO:0004190">
    <property type="term" value="F:aspartic-type endopeptidase activity"/>
    <property type="evidence" value="ECO:0007669"/>
    <property type="project" value="InterPro"/>
</dbReference>
<dbReference type="PRINTS" id="PR00792">
    <property type="entry name" value="PEPSIN"/>
</dbReference>
<evidence type="ECO:0000256" key="4">
    <source>
        <dbReference type="SAM" id="SignalP"/>
    </source>
</evidence>
<feature type="transmembrane region" description="Helical" evidence="3">
    <location>
        <begin position="415"/>
        <end position="437"/>
    </location>
</feature>
<keyword evidence="3" id="KW-0812">Transmembrane</keyword>
<dbReference type="OrthoDB" id="4074350at2759"/>
<dbReference type="Gene3D" id="2.40.70.10">
    <property type="entry name" value="Acid Proteases"/>
    <property type="match status" value="2"/>
</dbReference>
<comment type="caution">
    <text evidence="6">The sequence shown here is derived from an EMBL/GenBank/DDBJ whole genome shotgun (WGS) entry which is preliminary data.</text>
</comment>
<evidence type="ECO:0000259" key="5">
    <source>
        <dbReference type="PROSITE" id="PS51767"/>
    </source>
</evidence>
<dbReference type="InterPro" id="IPR033121">
    <property type="entry name" value="PEPTIDASE_A1"/>
</dbReference>
<dbReference type="EMBL" id="NCSJ02000014">
    <property type="protein sequence ID" value="RFU34914.1"/>
    <property type="molecule type" value="Genomic_DNA"/>
</dbReference>
<dbReference type="SUPFAM" id="SSF50630">
    <property type="entry name" value="Acid proteases"/>
    <property type="match status" value="1"/>
</dbReference>
<protein>
    <recommendedName>
        <fullName evidence="5">Peptidase A1 domain-containing protein</fullName>
    </recommendedName>
</protein>
<dbReference type="InterPro" id="IPR021109">
    <property type="entry name" value="Peptidase_aspartic_dom_sf"/>
</dbReference>
<proteinExistence type="inferred from homology"/>
<dbReference type="CDD" id="cd12087">
    <property type="entry name" value="TM_EGFR-like"/>
    <property type="match status" value="1"/>
</dbReference>
<reference evidence="6 7" key="1">
    <citation type="submission" date="2018-05" db="EMBL/GenBank/DDBJ databases">
        <title>Draft genome sequence of Scytalidium lignicola DSM 105466, a ubiquitous saprotrophic fungus.</title>
        <authorList>
            <person name="Buettner E."/>
            <person name="Gebauer A.M."/>
            <person name="Hofrichter M."/>
            <person name="Liers C."/>
            <person name="Kellner H."/>
        </authorList>
    </citation>
    <scope>NUCLEOTIDE SEQUENCE [LARGE SCALE GENOMIC DNA]</scope>
    <source>
        <strain evidence="6 7">DSM 105466</strain>
    </source>
</reference>
<evidence type="ECO:0000313" key="7">
    <source>
        <dbReference type="Proteomes" id="UP000258309"/>
    </source>
</evidence>
<feature type="non-terminal residue" evidence="6">
    <location>
        <position position="1"/>
    </location>
</feature>
<keyword evidence="3" id="KW-0472">Membrane</keyword>
<dbReference type="GO" id="GO:0006508">
    <property type="term" value="P:proteolysis"/>
    <property type="evidence" value="ECO:0007669"/>
    <property type="project" value="InterPro"/>
</dbReference>
<dbReference type="AlphaFoldDB" id="A0A3E2HNF8"/>
<feature type="region of interest" description="Disordered" evidence="2">
    <location>
        <begin position="460"/>
        <end position="485"/>
    </location>
</feature>
<evidence type="ECO:0000256" key="2">
    <source>
        <dbReference type="SAM" id="MobiDB-lite"/>
    </source>
</evidence>
<evidence type="ECO:0000256" key="1">
    <source>
        <dbReference type="ARBA" id="ARBA00007447"/>
    </source>
</evidence>
<organism evidence="6 7">
    <name type="scientific">Scytalidium lignicola</name>
    <name type="common">Hyphomycete</name>
    <dbReference type="NCBI Taxonomy" id="5539"/>
    <lineage>
        <taxon>Eukaryota</taxon>
        <taxon>Fungi</taxon>
        <taxon>Dikarya</taxon>
        <taxon>Ascomycota</taxon>
        <taxon>Pezizomycotina</taxon>
        <taxon>Leotiomycetes</taxon>
        <taxon>Leotiomycetes incertae sedis</taxon>
        <taxon>Scytalidium</taxon>
    </lineage>
</organism>
<feature type="chain" id="PRO_5017749061" description="Peptidase A1 domain-containing protein" evidence="4">
    <location>
        <begin position="24"/>
        <end position="605"/>
    </location>
</feature>
<gene>
    <name evidence="6" type="ORF">B7463_g1375</name>
</gene>
<dbReference type="PROSITE" id="PS51767">
    <property type="entry name" value="PEPTIDASE_A1"/>
    <property type="match status" value="1"/>
</dbReference>
<dbReference type="Pfam" id="PF00026">
    <property type="entry name" value="Asp"/>
    <property type="match status" value="1"/>
</dbReference>
<keyword evidence="3" id="KW-1133">Transmembrane helix</keyword>
<comment type="similarity">
    <text evidence="1">Belongs to the peptidase A1 family.</text>
</comment>
<accession>A0A3E2HNF8</accession>